<organism evidence="6 7">
    <name type="scientific">Sphingobium algorifonticola</name>
    <dbReference type="NCBI Taxonomy" id="2008318"/>
    <lineage>
        <taxon>Bacteria</taxon>
        <taxon>Pseudomonadati</taxon>
        <taxon>Pseudomonadota</taxon>
        <taxon>Alphaproteobacteria</taxon>
        <taxon>Sphingomonadales</taxon>
        <taxon>Sphingomonadaceae</taxon>
        <taxon>Sphingobium</taxon>
    </lineage>
</organism>
<dbReference type="PANTHER" id="PTHR30346">
    <property type="entry name" value="TRANSCRIPTIONAL DUAL REGULATOR HCAR-RELATED"/>
    <property type="match status" value="1"/>
</dbReference>
<comment type="similarity">
    <text evidence="1">Belongs to the LysR transcriptional regulatory family.</text>
</comment>
<keyword evidence="7" id="KW-1185">Reference proteome</keyword>
<dbReference type="AlphaFoldDB" id="A0A437J6R6"/>
<dbReference type="InterPro" id="IPR036388">
    <property type="entry name" value="WH-like_DNA-bd_sf"/>
</dbReference>
<dbReference type="GO" id="GO:0003700">
    <property type="term" value="F:DNA-binding transcription factor activity"/>
    <property type="evidence" value="ECO:0007669"/>
    <property type="project" value="InterPro"/>
</dbReference>
<dbReference type="Pfam" id="PF00126">
    <property type="entry name" value="HTH_1"/>
    <property type="match status" value="1"/>
</dbReference>
<evidence type="ECO:0000256" key="2">
    <source>
        <dbReference type="ARBA" id="ARBA00023015"/>
    </source>
</evidence>
<evidence type="ECO:0000313" key="7">
    <source>
        <dbReference type="Proteomes" id="UP000282977"/>
    </source>
</evidence>
<dbReference type="GO" id="GO:0003677">
    <property type="term" value="F:DNA binding"/>
    <property type="evidence" value="ECO:0007669"/>
    <property type="project" value="UniProtKB-KW"/>
</dbReference>
<evidence type="ECO:0000256" key="3">
    <source>
        <dbReference type="ARBA" id="ARBA00023125"/>
    </source>
</evidence>
<dbReference type="OrthoDB" id="9815174at2"/>
<keyword evidence="3" id="KW-0238">DNA-binding</keyword>
<reference evidence="6 7" key="1">
    <citation type="submission" date="2019-01" db="EMBL/GenBank/DDBJ databases">
        <authorList>
            <person name="Chen W.-M."/>
        </authorList>
    </citation>
    <scope>NUCLEOTIDE SEQUENCE [LARGE SCALE GENOMIC DNA]</scope>
    <source>
        <strain evidence="6 7">TLA-22</strain>
    </source>
</reference>
<dbReference type="PROSITE" id="PS50931">
    <property type="entry name" value="HTH_LYSR"/>
    <property type="match status" value="1"/>
</dbReference>
<evidence type="ECO:0000256" key="1">
    <source>
        <dbReference type="ARBA" id="ARBA00009437"/>
    </source>
</evidence>
<accession>A0A437J6R6</accession>
<dbReference type="Gene3D" id="3.40.190.10">
    <property type="entry name" value="Periplasmic binding protein-like II"/>
    <property type="match status" value="2"/>
</dbReference>
<dbReference type="Pfam" id="PF03466">
    <property type="entry name" value="LysR_substrate"/>
    <property type="match status" value="1"/>
</dbReference>
<comment type="caution">
    <text evidence="6">The sequence shown here is derived from an EMBL/GenBank/DDBJ whole genome shotgun (WGS) entry which is preliminary data.</text>
</comment>
<evidence type="ECO:0000313" key="6">
    <source>
        <dbReference type="EMBL" id="RVT40840.1"/>
    </source>
</evidence>
<dbReference type="CDD" id="cd05466">
    <property type="entry name" value="PBP2_LTTR_substrate"/>
    <property type="match status" value="1"/>
</dbReference>
<dbReference type="SUPFAM" id="SSF53850">
    <property type="entry name" value="Periplasmic binding protein-like II"/>
    <property type="match status" value="1"/>
</dbReference>
<dbReference type="Gene3D" id="1.10.10.10">
    <property type="entry name" value="Winged helix-like DNA-binding domain superfamily/Winged helix DNA-binding domain"/>
    <property type="match status" value="1"/>
</dbReference>
<name>A0A437J6R6_9SPHN</name>
<dbReference type="InterPro" id="IPR036390">
    <property type="entry name" value="WH_DNA-bd_sf"/>
</dbReference>
<gene>
    <name evidence="6" type="ORF">ENE74_10205</name>
</gene>
<dbReference type="PRINTS" id="PR00039">
    <property type="entry name" value="HTHLYSR"/>
</dbReference>
<dbReference type="EMBL" id="RZUL01000003">
    <property type="protein sequence ID" value="RVT40840.1"/>
    <property type="molecule type" value="Genomic_DNA"/>
</dbReference>
<dbReference type="Proteomes" id="UP000282977">
    <property type="component" value="Unassembled WGS sequence"/>
</dbReference>
<proteinExistence type="inferred from homology"/>
<dbReference type="PANTHER" id="PTHR30346:SF28">
    <property type="entry name" value="HTH-TYPE TRANSCRIPTIONAL REGULATOR CYNR"/>
    <property type="match status" value="1"/>
</dbReference>
<feature type="domain" description="HTH lysR-type" evidence="5">
    <location>
        <begin position="2"/>
        <end position="59"/>
    </location>
</feature>
<dbReference type="InterPro" id="IPR005119">
    <property type="entry name" value="LysR_subst-bd"/>
</dbReference>
<keyword evidence="4" id="KW-0804">Transcription</keyword>
<dbReference type="RefSeq" id="WP_127690837.1">
    <property type="nucleotide sequence ID" value="NZ_RZUL01000003.1"/>
</dbReference>
<keyword evidence="2" id="KW-0805">Transcription regulation</keyword>
<dbReference type="GO" id="GO:0032993">
    <property type="term" value="C:protein-DNA complex"/>
    <property type="evidence" value="ECO:0007669"/>
    <property type="project" value="TreeGrafter"/>
</dbReference>
<protein>
    <submittedName>
        <fullName evidence="6">LysR family transcriptional regulator</fullName>
    </submittedName>
</protein>
<sequence>MIDRYLLRYFLAVVDHGTFSRAAAHCNVSQPTLSVGIAKLERLLAAPLFVRSNQRVRLTDAGTRFLVHARRIESEFMAAAQAVVGSDRMPLLRIGWLGSVASHLLAPAVRTTAQAGHPIEMVEGSERELLGFLARGRIDVALSLVERGGDRFLEEPLMREGYALALPATHRLAAQDVIAAEDIGGEVMIVRRHCEVLSETSRHFTERGIRPHFAFRSTQDDRVLAMIGAGLGLTVMPQSHVAPDVVRPALAGFAVRRAVGLLYGAQAERWRDDPHPFLDAVRANLSIFGN</sequence>
<dbReference type="InterPro" id="IPR000847">
    <property type="entry name" value="LysR_HTH_N"/>
</dbReference>
<evidence type="ECO:0000259" key="5">
    <source>
        <dbReference type="PROSITE" id="PS50931"/>
    </source>
</evidence>
<dbReference type="SUPFAM" id="SSF46785">
    <property type="entry name" value="Winged helix' DNA-binding domain"/>
    <property type="match status" value="1"/>
</dbReference>
<evidence type="ECO:0000256" key="4">
    <source>
        <dbReference type="ARBA" id="ARBA00023163"/>
    </source>
</evidence>
<dbReference type="FunFam" id="1.10.10.10:FF:000001">
    <property type="entry name" value="LysR family transcriptional regulator"/>
    <property type="match status" value="1"/>
</dbReference>